<keyword evidence="3" id="KW-1185">Reference proteome</keyword>
<organism evidence="2 3">
    <name type="scientific">Melipona bicolor</name>
    <dbReference type="NCBI Taxonomy" id="60889"/>
    <lineage>
        <taxon>Eukaryota</taxon>
        <taxon>Metazoa</taxon>
        <taxon>Ecdysozoa</taxon>
        <taxon>Arthropoda</taxon>
        <taxon>Hexapoda</taxon>
        <taxon>Insecta</taxon>
        <taxon>Pterygota</taxon>
        <taxon>Neoptera</taxon>
        <taxon>Endopterygota</taxon>
        <taxon>Hymenoptera</taxon>
        <taxon>Apocrita</taxon>
        <taxon>Aculeata</taxon>
        <taxon>Apoidea</taxon>
        <taxon>Anthophila</taxon>
        <taxon>Apidae</taxon>
        <taxon>Melipona</taxon>
    </lineage>
</organism>
<comment type="caution">
    <text evidence="2">The sequence shown here is derived from an EMBL/GenBank/DDBJ whole genome shotgun (WGS) entry which is preliminary data.</text>
</comment>
<gene>
    <name evidence="2" type="ORF">K0M31_011515</name>
</gene>
<evidence type="ECO:0000313" key="3">
    <source>
        <dbReference type="Proteomes" id="UP001177670"/>
    </source>
</evidence>
<dbReference type="EMBL" id="JAHYIQ010000003">
    <property type="protein sequence ID" value="KAK1133721.1"/>
    <property type="molecule type" value="Genomic_DNA"/>
</dbReference>
<feature type="region of interest" description="Disordered" evidence="1">
    <location>
        <begin position="16"/>
        <end position="38"/>
    </location>
</feature>
<reference evidence="2" key="1">
    <citation type="submission" date="2021-10" db="EMBL/GenBank/DDBJ databases">
        <title>Melipona bicolor Genome sequencing and assembly.</title>
        <authorList>
            <person name="Araujo N.S."/>
            <person name="Arias M.C."/>
        </authorList>
    </citation>
    <scope>NUCLEOTIDE SEQUENCE</scope>
    <source>
        <strain evidence="2">USP_2M_L1-L4_2017</strain>
        <tissue evidence="2">Whole body</tissue>
    </source>
</reference>
<accession>A0AA40GAI3</accession>
<sequence>MAESCESVVSSVVTGVASHGQTKAAETPSQEDAETSGTLGMYALLEYPVAL</sequence>
<protein>
    <submittedName>
        <fullName evidence="2">Uncharacterized protein</fullName>
    </submittedName>
</protein>
<dbReference type="Proteomes" id="UP001177670">
    <property type="component" value="Unassembled WGS sequence"/>
</dbReference>
<proteinExistence type="predicted"/>
<dbReference type="AlphaFoldDB" id="A0AA40GAI3"/>
<evidence type="ECO:0000256" key="1">
    <source>
        <dbReference type="SAM" id="MobiDB-lite"/>
    </source>
</evidence>
<evidence type="ECO:0000313" key="2">
    <source>
        <dbReference type="EMBL" id="KAK1133721.1"/>
    </source>
</evidence>
<name>A0AA40GAI3_9HYME</name>